<dbReference type="AlphaFoldDB" id="A0ABD6BD06"/>
<reference evidence="1 2" key="1">
    <citation type="journal article" date="2019" name="Int. J. Syst. Evol. Microbiol.">
        <title>The Global Catalogue of Microorganisms (GCM) 10K type strain sequencing project: providing services to taxonomists for standard genome sequencing and annotation.</title>
        <authorList>
            <consortium name="The Broad Institute Genomics Platform"/>
            <consortium name="The Broad Institute Genome Sequencing Center for Infectious Disease"/>
            <person name="Wu L."/>
            <person name="Ma J."/>
        </authorList>
    </citation>
    <scope>NUCLEOTIDE SEQUENCE [LARGE SCALE GENOMIC DNA]</scope>
    <source>
        <strain evidence="1 2">CGMCC 1.12230</strain>
    </source>
</reference>
<dbReference type="PANTHER" id="PTHR10443:SF12">
    <property type="entry name" value="DIPEPTIDASE"/>
    <property type="match status" value="1"/>
</dbReference>
<dbReference type="InterPro" id="IPR032466">
    <property type="entry name" value="Metal_Hydrolase"/>
</dbReference>
<comment type="caution">
    <text evidence="1">The sequence shown here is derived from an EMBL/GenBank/DDBJ whole genome shotgun (WGS) entry which is preliminary data.</text>
</comment>
<dbReference type="PROSITE" id="PS51365">
    <property type="entry name" value="RENAL_DIPEPTIDASE_2"/>
    <property type="match status" value="1"/>
</dbReference>
<accession>A0ABD6BD06</accession>
<proteinExistence type="predicted"/>
<dbReference type="RefSeq" id="WP_390284400.1">
    <property type="nucleotide sequence ID" value="NZ_JBHUDI010000002.1"/>
</dbReference>
<dbReference type="PANTHER" id="PTHR10443">
    <property type="entry name" value="MICROSOMAL DIPEPTIDASE"/>
    <property type="match status" value="1"/>
</dbReference>
<dbReference type="Gene3D" id="3.20.20.140">
    <property type="entry name" value="Metal-dependent hydrolases"/>
    <property type="match status" value="1"/>
</dbReference>
<sequence length="381" mass="43015">MSNDQPVFDYAASAPWAQVVRAYGGSDELNRAIEEMVADGKRRDECWEAIWDREVRRFERDPEFRDTVKDIYETAGVNLLSVTPWVHDSSLSERVGQRRDLSRWQARFEAADWLQKVTSPREARRVPEDGDVGIVLNTQNVGAAIDGSVDEVDVLYNEGVRIFQLTYNRQNLLATGCNDPSDGGLSTFGRDVVDRINRLGGIVDLSHCGKRTTLDTIEYSEDPVAVTHAGCQTVFDHYRGKSDEEIEALAAVDGYMGIVGLPWFIAPAGERPDLDVFVDHVVHAASILGVENVGIGTDFFPADSLFPDVLLEYYKQHIIELGFDREKVERRTIAAGIDDFVTYEDWPAVRRALEERFTTSEVEGILGENFIDFWERVTDRR</sequence>
<dbReference type="EMBL" id="JBHUDI010000002">
    <property type="protein sequence ID" value="MFD1562609.1"/>
    <property type="molecule type" value="Genomic_DNA"/>
</dbReference>
<name>A0ABD6BD06_9EURY</name>
<keyword evidence="2" id="KW-1185">Reference proteome</keyword>
<dbReference type="Proteomes" id="UP001597076">
    <property type="component" value="Unassembled WGS sequence"/>
</dbReference>
<gene>
    <name evidence="1" type="ORF">ACFR99_03445</name>
</gene>
<evidence type="ECO:0000313" key="2">
    <source>
        <dbReference type="Proteomes" id="UP001597076"/>
    </source>
</evidence>
<evidence type="ECO:0000313" key="1">
    <source>
        <dbReference type="EMBL" id="MFD1562609.1"/>
    </source>
</evidence>
<organism evidence="1 2">
    <name type="scientific">Haloarchaeobius amylolyticus</name>
    <dbReference type="NCBI Taxonomy" id="1198296"/>
    <lineage>
        <taxon>Archaea</taxon>
        <taxon>Methanobacteriati</taxon>
        <taxon>Methanobacteriota</taxon>
        <taxon>Stenosarchaea group</taxon>
        <taxon>Halobacteria</taxon>
        <taxon>Halobacteriales</taxon>
        <taxon>Halorubellaceae</taxon>
        <taxon>Haloarchaeobius</taxon>
    </lineage>
</organism>
<dbReference type="InterPro" id="IPR008257">
    <property type="entry name" value="Pept_M19"/>
</dbReference>
<protein>
    <submittedName>
        <fullName evidence="1">Dipeptidase</fullName>
    </submittedName>
</protein>
<dbReference type="Pfam" id="PF01244">
    <property type="entry name" value="Peptidase_M19"/>
    <property type="match status" value="1"/>
</dbReference>
<dbReference type="SUPFAM" id="SSF51556">
    <property type="entry name" value="Metallo-dependent hydrolases"/>
    <property type="match status" value="1"/>
</dbReference>